<dbReference type="FunFam" id="2.10.25.10:FF:000010">
    <property type="entry name" value="Pro-epidermal growth factor"/>
    <property type="match status" value="1"/>
</dbReference>
<keyword evidence="4" id="KW-1015">Disulfide bond</keyword>
<dbReference type="AlphaFoldDB" id="A0AAD9K680"/>
<evidence type="ECO:0000259" key="6">
    <source>
        <dbReference type="PROSITE" id="PS50026"/>
    </source>
</evidence>
<dbReference type="InterPro" id="IPR049883">
    <property type="entry name" value="NOTCH1_EGF-like"/>
</dbReference>
<name>A0AAD9K680_9ANNE</name>
<dbReference type="InterPro" id="IPR000742">
    <property type="entry name" value="EGF"/>
</dbReference>
<dbReference type="GO" id="GO:0005509">
    <property type="term" value="F:calcium ion binding"/>
    <property type="evidence" value="ECO:0007669"/>
    <property type="project" value="InterPro"/>
</dbReference>
<keyword evidence="3" id="KW-0677">Repeat</keyword>
<comment type="caution">
    <text evidence="5">Lacks conserved residue(s) required for the propagation of feature annotation.</text>
</comment>
<dbReference type="PROSITE" id="PS51041">
    <property type="entry name" value="EMI"/>
    <property type="match status" value="1"/>
</dbReference>
<evidence type="ECO:0000256" key="1">
    <source>
        <dbReference type="ARBA" id="ARBA00022536"/>
    </source>
</evidence>
<dbReference type="Proteomes" id="UP001208570">
    <property type="component" value="Unassembled WGS sequence"/>
</dbReference>
<evidence type="ECO:0000256" key="3">
    <source>
        <dbReference type="ARBA" id="ARBA00022737"/>
    </source>
</evidence>
<dbReference type="InterPro" id="IPR000152">
    <property type="entry name" value="EGF-type_Asp/Asn_hydroxyl_site"/>
</dbReference>
<accession>A0AAD9K680</accession>
<keyword evidence="1 5" id="KW-0245">EGF-like domain</keyword>
<evidence type="ECO:0000313" key="9">
    <source>
        <dbReference type="Proteomes" id="UP001208570"/>
    </source>
</evidence>
<dbReference type="InterPro" id="IPR001881">
    <property type="entry name" value="EGF-like_Ca-bd_dom"/>
</dbReference>
<gene>
    <name evidence="8" type="ORF">LSH36_49g03017</name>
</gene>
<dbReference type="SMART" id="SM00179">
    <property type="entry name" value="EGF_CA"/>
    <property type="match status" value="1"/>
</dbReference>
<proteinExistence type="predicted"/>
<feature type="domain" description="EGF-like" evidence="6">
    <location>
        <begin position="37"/>
        <end position="77"/>
    </location>
</feature>
<dbReference type="PROSITE" id="PS00010">
    <property type="entry name" value="ASX_HYDROXYL"/>
    <property type="match status" value="1"/>
</dbReference>
<evidence type="ECO:0000256" key="2">
    <source>
        <dbReference type="ARBA" id="ARBA00022729"/>
    </source>
</evidence>
<organism evidence="8 9">
    <name type="scientific">Paralvinella palmiformis</name>
    <dbReference type="NCBI Taxonomy" id="53620"/>
    <lineage>
        <taxon>Eukaryota</taxon>
        <taxon>Metazoa</taxon>
        <taxon>Spiralia</taxon>
        <taxon>Lophotrochozoa</taxon>
        <taxon>Annelida</taxon>
        <taxon>Polychaeta</taxon>
        <taxon>Sedentaria</taxon>
        <taxon>Canalipalpata</taxon>
        <taxon>Terebellida</taxon>
        <taxon>Terebelliformia</taxon>
        <taxon>Alvinellidae</taxon>
        <taxon>Paralvinella</taxon>
    </lineage>
</organism>
<feature type="domain" description="EMI" evidence="7">
    <location>
        <begin position="1"/>
        <end position="43"/>
    </location>
</feature>
<dbReference type="InterPro" id="IPR011489">
    <property type="entry name" value="EMI_domain"/>
</dbReference>
<reference evidence="8" key="1">
    <citation type="journal article" date="2023" name="Mol. Biol. Evol.">
        <title>Third-Generation Sequencing Reveals the Adaptive Role of the Epigenome in Three Deep-Sea Polychaetes.</title>
        <authorList>
            <person name="Perez M."/>
            <person name="Aroh O."/>
            <person name="Sun Y."/>
            <person name="Lan Y."/>
            <person name="Juniper S.K."/>
            <person name="Young C.R."/>
            <person name="Angers B."/>
            <person name="Qian P.Y."/>
        </authorList>
    </citation>
    <scope>NUCLEOTIDE SEQUENCE</scope>
    <source>
        <strain evidence="8">P08H-3</strain>
    </source>
</reference>
<dbReference type="PROSITE" id="PS50026">
    <property type="entry name" value="EGF_3"/>
    <property type="match status" value="1"/>
</dbReference>
<evidence type="ECO:0008006" key="10">
    <source>
        <dbReference type="Google" id="ProtNLM"/>
    </source>
</evidence>
<evidence type="ECO:0000256" key="4">
    <source>
        <dbReference type="ARBA" id="ARBA00023157"/>
    </source>
</evidence>
<dbReference type="PROSITE" id="PS01186">
    <property type="entry name" value="EGF_2"/>
    <property type="match status" value="1"/>
</dbReference>
<evidence type="ECO:0000256" key="5">
    <source>
        <dbReference type="PROSITE-ProRule" id="PRU00076"/>
    </source>
</evidence>
<dbReference type="Pfam" id="PF07645">
    <property type="entry name" value="EGF_CA"/>
    <property type="match status" value="1"/>
</dbReference>
<evidence type="ECO:0000313" key="8">
    <source>
        <dbReference type="EMBL" id="KAK2165497.1"/>
    </source>
</evidence>
<comment type="caution">
    <text evidence="8">The sequence shown here is derived from an EMBL/GenBank/DDBJ whole genome shotgun (WGS) entry which is preliminary data.</text>
</comment>
<dbReference type="SMART" id="SM00181">
    <property type="entry name" value="EGF"/>
    <property type="match status" value="1"/>
</dbReference>
<evidence type="ECO:0000259" key="7">
    <source>
        <dbReference type="PROSITE" id="PS51041"/>
    </source>
</evidence>
<sequence>MKYELAYREKVVNEVHSRMVYTCCPGWKQKDLSDTGYIDECARNGTLCQHKCINNAGSYRCECEDGFTLDSNGRTCKFCLTCLSEYDELVKGYRGLVKRVMQLENEKVC</sequence>
<keyword evidence="2" id="KW-0732">Signal</keyword>
<dbReference type="Gene3D" id="2.10.25.10">
    <property type="entry name" value="Laminin"/>
    <property type="match status" value="1"/>
</dbReference>
<dbReference type="EMBL" id="JAODUP010000049">
    <property type="protein sequence ID" value="KAK2165497.1"/>
    <property type="molecule type" value="Genomic_DNA"/>
</dbReference>
<protein>
    <recommendedName>
        <fullName evidence="10">EGF-like domain-containing protein</fullName>
    </recommendedName>
</protein>
<keyword evidence="9" id="KW-1185">Reference proteome</keyword>
<dbReference type="SUPFAM" id="SSF57196">
    <property type="entry name" value="EGF/Laminin"/>
    <property type="match status" value="1"/>
</dbReference>